<evidence type="ECO:0000256" key="3">
    <source>
        <dbReference type="ARBA" id="ARBA00023136"/>
    </source>
</evidence>
<name>A0AAU9MJK9_9ASTR</name>
<reference evidence="4 5" key="1">
    <citation type="submission" date="2022-01" db="EMBL/GenBank/DDBJ databases">
        <authorList>
            <person name="Xiong W."/>
            <person name="Schranz E."/>
        </authorList>
    </citation>
    <scope>NUCLEOTIDE SEQUENCE [LARGE SCALE GENOMIC DNA]</scope>
</reference>
<keyword evidence="3" id="KW-0472">Membrane</keyword>
<keyword evidence="5" id="KW-1185">Reference proteome</keyword>
<organism evidence="4 5">
    <name type="scientific">Lactuca virosa</name>
    <dbReference type="NCBI Taxonomy" id="75947"/>
    <lineage>
        <taxon>Eukaryota</taxon>
        <taxon>Viridiplantae</taxon>
        <taxon>Streptophyta</taxon>
        <taxon>Embryophyta</taxon>
        <taxon>Tracheophyta</taxon>
        <taxon>Spermatophyta</taxon>
        <taxon>Magnoliopsida</taxon>
        <taxon>eudicotyledons</taxon>
        <taxon>Gunneridae</taxon>
        <taxon>Pentapetalae</taxon>
        <taxon>asterids</taxon>
        <taxon>campanulids</taxon>
        <taxon>Asterales</taxon>
        <taxon>Asteraceae</taxon>
        <taxon>Cichorioideae</taxon>
        <taxon>Cichorieae</taxon>
        <taxon>Lactucinae</taxon>
        <taxon>Lactuca</taxon>
    </lineage>
</organism>
<evidence type="ECO:0000256" key="2">
    <source>
        <dbReference type="ARBA" id="ARBA00022692"/>
    </source>
</evidence>
<dbReference type="EMBL" id="CAKMRJ010001952">
    <property type="protein sequence ID" value="CAH1424833.1"/>
    <property type="molecule type" value="Genomic_DNA"/>
</dbReference>
<dbReference type="GO" id="GO:0016020">
    <property type="term" value="C:membrane"/>
    <property type="evidence" value="ECO:0007669"/>
    <property type="project" value="UniProtKB-SubCell"/>
</dbReference>
<proteinExistence type="predicted"/>
<gene>
    <name evidence="4" type="ORF">LVIROSA_LOCUS12013</name>
</gene>
<keyword evidence="2" id="KW-0812">Transmembrane</keyword>
<evidence type="ECO:0000313" key="5">
    <source>
        <dbReference type="Proteomes" id="UP001157418"/>
    </source>
</evidence>
<dbReference type="InterPro" id="IPR023395">
    <property type="entry name" value="MCP_dom_sf"/>
</dbReference>
<evidence type="ECO:0000313" key="4">
    <source>
        <dbReference type="EMBL" id="CAH1424833.1"/>
    </source>
</evidence>
<dbReference type="InterPro" id="IPR018108">
    <property type="entry name" value="MCP_transmembrane"/>
</dbReference>
<protein>
    <submittedName>
        <fullName evidence="4">Uncharacterized protein</fullName>
    </submittedName>
</protein>
<dbReference type="AlphaFoldDB" id="A0AAU9MJK9"/>
<comment type="subcellular location">
    <subcellularLocation>
        <location evidence="1">Membrane</location>
        <topology evidence="1">Multi-pass membrane protein</topology>
    </subcellularLocation>
</comment>
<dbReference type="SUPFAM" id="SSF103506">
    <property type="entry name" value="Mitochondrial carrier"/>
    <property type="match status" value="1"/>
</dbReference>
<dbReference type="Proteomes" id="UP001157418">
    <property type="component" value="Unassembled WGS sequence"/>
</dbReference>
<accession>A0AAU9MJK9</accession>
<sequence length="228" mass="25398">MTEKNRGAATIECTPKAPQLMKHPLAIVALVPKEAAVFAAGAVAGAAAKIVTAPFHRIKLIMQVKYLGMQVRPPLRPTMRPVEEHHGGSITLSDKNDVVKALLDAGAPSNVVSSSNLLYKRIWVEIQPHNLYFHAILSNTAGKRIRCEDKFLYPYFITLFELKRIKNLFENLKRHSADAAAAMFIQRMQVSYEKLNGKEKTKRIKKGIMVICHQSSTIVQVSLAVIRS</sequence>
<comment type="caution">
    <text evidence="4">The sequence shown here is derived from an EMBL/GenBank/DDBJ whole genome shotgun (WGS) entry which is preliminary data.</text>
</comment>
<dbReference type="Pfam" id="PF00153">
    <property type="entry name" value="Mito_carr"/>
    <property type="match status" value="1"/>
</dbReference>
<evidence type="ECO:0000256" key="1">
    <source>
        <dbReference type="ARBA" id="ARBA00004141"/>
    </source>
</evidence>